<gene>
    <name evidence="1" type="ORF">TNCT_272031</name>
</gene>
<dbReference type="EMBL" id="BMAO01017059">
    <property type="protein sequence ID" value="GFR13048.1"/>
    <property type="molecule type" value="Genomic_DNA"/>
</dbReference>
<accession>A0A8X6GXB1</accession>
<comment type="caution">
    <text evidence="1">The sequence shown here is derived from an EMBL/GenBank/DDBJ whole genome shotgun (WGS) entry which is preliminary data.</text>
</comment>
<reference evidence="1" key="1">
    <citation type="submission" date="2020-07" db="EMBL/GenBank/DDBJ databases">
        <title>Multicomponent nature underlies the extraordinary mechanical properties of spider dragline silk.</title>
        <authorList>
            <person name="Kono N."/>
            <person name="Nakamura H."/>
            <person name="Mori M."/>
            <person name="Yoshida Y."/>
            <person name="Ohtoshi R."/>
            <person name="Malay A.D."/>
            <person name="Moran D.A.P."/>
            <person name="Tomita M."/>
            <person name="Numata K."/>
            <person name="Arakawa K."/>
        </authorList>
    </citation>
    <scope>NUCLEOTIDE SEQUENCE</scope>
</reference>
<sequence>MGTYFLSKRKFPSDSEYLNSECYVLVLSAFKDKLYFECPIVHCRKRTRTEAASLSYWAATSTKWREKTYGIEQY</sequence>
<evidence type="ECO:0000313" key="1">
    <source>
        <dbReference type="EMBL" id="GFR13048.1"/>
    </source>
</evidence>
<keyword evidence="2" id="KW-1185">Reference proteome</keyword>
<dbReference type="Proteomes" id="UP000887116">
    <property type="component" value="Unassembled WGS sequence"/>
</dbReference>
<protein>
    <submittedName>
        <fullName evidence="1">Uncharacterized protein</fullName>
    </submittedName>
</protein>
<name>A0A8X6GXB1_TRICU</name>
<organism evidence="1 2">
    <name type="scientific">Trichonephila clavata</name>
    <name type="common">Joro spider</name>
    <name type="synonym">Nephila clavata</name>
    <dbReference type="NCBI Taxonomy" id="2740835"/>
    <lineage>
        <taxon>Eukaryota</taxon>
        <taxon>Metazoa</taxon>
        <taxon>Ecdysozoa</taxon>
        <taxon>Arthropoda</taxon>
        <taxon>Chelicerata</taxon>
        <taxon>Arachnida</taxon>
        <taxon>Araneae</taxon>
        <taxon>Araneomorphae</taxon>
        <taxon>Entelegynae</taxon>
        <taxon>Araneoidea</taxon>
        <taxon>Nephilidae</taxon>
        <taxon>Trichonephila</taxon>
    </lineage>
</organism>
<dbReference type="AlphaFoldDB" id="A0A8X6GXB1"/>
<proteinExistence type="predicted"/>
<evidence type="ECO:0000313" key="2">
    <source>
        <dbReference type="Proteomes" id="UP000887116"/>
    </source>
</evidence>